<dbReference type="EMBL" id="AVOT02090420">
    <property type="protein sequence ID" value="MBW0572615.1"/>
    <property type="molecule type" value="Genomic_DNA"/>
</dbReference>
<comment type="caution">
    <text evidence="1">The sequence shown here is derived from an EMBL/GenBank/DDBJ whole genome shotgun (WGS) entry which is preliminary data.</text>
</comment>
<name>A0A9Q3PTF5_9BASI</name>
<dbReference type="Proteomes" id="UP000765509">
    <property type="component" value="Unassembled WGS sequence"/>
</dbReference>
<evidence type="ECO:0000313" key="1">
    <source>
        <dbReference type="EMBL" id="MBW0572615.1"/>
    </source>
</evidence>
<keyword evidence="2" id="KW-1185">Reference proteome</keyword>
<proteinExistence type="predicted"/>
<organism evidence="1 2">
    <name type="scientific">Austropuccinia psidii MF-1</name>
    <dbReference type="NCBI Taxonomy" id="1389203"/>
    <lineage>
        <taxon>Eukaryota</taxon>
        <taxon>Fungi</taxon>
        <taxon>Dikarya</taxon>
        <taxon>Basidiomycota</taxon>
        <taxon>Pucciniomycotina</taxon>
        <taxon>Pucciniomycetes</taxon>
        <taxon>Pucciniales</taxon>
        <taxon>Sphaerophragmiaceae</taxon>
        <taxon>Austropuccinia</taxon>
    </lineage>
</organism>
<dbReference type="AlphaFoldDB" id="A0A9Q3PTF5"/>
<protein>
    <submittedName>
        <fullName evidence="1">Uncharacterized protein</fullName>
    </submittedName>
</protein>
<accession>A0A9Q3PTF5</accession>
<gene>
    <name evidence="1" type="ORF">O181_112330</name>
</gene>
<evidence type="ECO:0000313" key="2">
    <source>
        <dbReference type="Proteomes" id="UP000765509"/>
    </source>
</evidence>
<reference evidence="1" key="1">
    <citation type="submission" date="2021-03" db="EMBL/GenBank/DDBJ databases">
        <title>Draft genome sequence of rust myrtle Austropuccinia psidii MF-1, a brazilian biotype.</title>
        <authorList>
            <person name="Quecine M.C."/>
            <person name="Pachon D.M.R."/>
            <person name="Bonatelli M.L."/>
            <person name="Correr F.H."/>
            <person name="Franceschini L.M."/>
            <person name="Leite T.F."/>
            <person name="Margarido G.R.A."/>
            <person name="Almeida C.A."/>
            <person name="Ferrarezi J.A."/>
            <person name="Labate C.A."/>
        </authorList>
    </citation>
    <scope>NUCLEOTIDE SEQUENCE</scope>
    <source>
        <strain evidence="1">MF-1</strain>
    </source>
</reference>
<sequence length="169" mass="18598">MPTITLELASASPPNPLSHLACLRACTPLQMRLQHCPHLRLHHSLCFHTPTSSSPWLTILTLLRGPQVMPPTPPSPPFTPPCTLLILSAAYHPYTRGLPSQNASDTAYHPQAHSALTLAQSSRPLMILTLLQPPQDETTMRPPISALPSWLLTILMLPRSHKDMPLMPP</sequence>